<dbReference type="Proteomes" id="UP000319979">
    <property type="component" value="Unassembled WGS sequence"/>
</dbReference>
<dbReference type="Gene3D" id="3.10.450.430">
    <property type="entry name" value="Protein of unknown function DUF2787"/>
    <property type="match status" value="1"/>
</dbReference>
<dbReference type="PANTHER" id="PTHR38978:SF2">
    <property type="entry name" value="DUF2787 DOMAIN-CONTAINING PROTEIN"/>
    <property type="match status" value="1"/>
</dbReference>
<dbReference type="PANTHER" id="PTHR38978">
    <property type="entry name" value="DUF2787 DOMAIN-CONTAINING PROTEIN"/>
    <property type="match status" value="1"/>
</dbReference>
<accession>A0A544BPZ5</accession>
<dbReference type="AlphaFoldDB" id="A0A544BPZ5"/>
<organism evidence="1 2">
    <name type="scientific">Vibrio cholerae</name>
    <dbReference type="NCBI Taxonomy" id="666"/>
    <lineage>
        <taxon>Bacteria</taxon>
        <taxon>Pseudomonadati</taxon>
        <taxon>Pseudomonadota</taxon>
        <taxon>Gammaproteobacteria</taxon>
        <taxon>Vibrionales</taxon>
        <taxon>Vibrionaceae</taxon>
        <taxon>Vibrio</taxon>
    </lineage>
</organism>
<evidence type="ECO:0000313" key="2">
    <source>
        <dbReference type="Proteomes" id="UP000319979"/>
    </source>
</evidence>
<comment type="caution">
    <text evidence="1">The sequence shown here is derived from an EMBL/GenBank/DDBJ whole genome shotgun (WGS) entry which is preliminary data.</text>
</comment>
<evidence type="ECO:0000313" key="1">
    <source>
        <dbReference type="EMBL" id="TQP08468.1"/>
    </source>
</evidence>
<protein>
    <submittedName>
        <fullName evidence="1">DUF2787 domain-containing protein</fullName>
    </submittedName>
</protein>
<dbReference type="Pfam" id="PF10980">
    <property type="entry name" value="DUF2787"/>
    <property type="match status" value="1"/>
</dbReference>
<dbReference type="RefSeq" id="WP_000615267.1">
    <property type="nucleotide sequence ID" value="NZ_CP046839.1"/>
</dbReference>
<dbReference type="EMBL" id="VIOS01000144">
    <property type="protein sequence ID" value="TQP08468.1"/>
    <property type="molecule type" value="Genomic_DNA"/>
</dbReference>
<name>A0A544BPZ5_VIBCL</name>
<reference evidence="1 2" key="1">
    <citation type="submission" date="2019-07" db="EMBL/GenBank/DDBJ databases">
        <title>Phenotypic and genotypic antimicrobial resistance traits of Vibrio cholerae non-O1/non-O139 isolated from a large Austrian lake frequently associated with cases of infection.</title>
        <authorList>
            <person name="Lepuschitz S."/>
            <person name="Baron S."/>
            <person name="Larvor E."/>
            <person name="Granier S."/>
            <person name="Pretzer C."/>
            <person name="Mach R.L."/>
            <person name="Farnleitner A.H."/>
            <person name="Ruppitsch W."/>
            <person name="Pleininger S."/>
            <person name="Indra A."/>
            <person name="Kirschner A.K.T."/>
        </authorList>
    </citation>
    <scope>NUCLEOTIDE SEQUENCE [LARGE SCALE GENOMIC DNA]</scope>
    <source>
        <strain evidence="1 2">A12JL36W90</strain>
    </source>
</reference>
<proteinExistence type="predicted"/>
<sequence length="149" mass="17281">MIQKTSGELELLDGFHRALLLVIQRYSIPPQAERIVLNCRQRLYYQTGQGLHPIEIQFRRTSASEDWQVVCLASFSYSENKPSEMEPELYFHLFNLWCYQPDSGAASLAHPEVKALLDAWLNALSRHLTQSLFDDIQLSMIQTFDEHHS</sequence>
<gene>
    <name evidence="1" type="ORF">FLM02_18835</name>
</gene>
<dbReference type="InterPro" id="IPR021248">
    <property type="entry name" value="DUF2787"/>
</dbReference>